<reference evidence="4" key="1">
    <citation type="submission" date="2019-04" db="EMBL/GenBank/DDBJ databases">
        <title>Draft genome sequences of Streptomyces avermitilis MC3.</title>
        <authorList>
            <person name="Komaki H."/>
            <person name="Tamura T."/>
            <person name="Hosoyama A."/>
        </authorList>
    </citation>
    <scope>NUCLEOTIDE SEQUENCE</scope>
    <source>
        <strain evidence="4">MC3</strain>
    </source>
</reference>
<dbReference type="GO" id="GO:0031412">
    <property type="term" value="P:gas vesicle organization"/>
    <property type="evidence" value="ECO:0007669"/>
    <property type="project" value="InterPro"/>
</dbReference>
<dbReference type="InterPro" id="IPR009430">
    <property type="entry name" value="GvpL/GvpF"/>
</dbReference>
<dbReference type="Pfam" id="PF06386">
    <property type="entry name" value="GvpL_GvpF"/>
    <property type="match status" value="1"/>
</dbReference>
<protein>
    <submittedName>
        <fullName evidence="4">Gas vesicle protein</fullName>
    </submittedName>
</protein>
<proteinExistence type="inferred from homology"/>
<keyword evidence="1" id="KW-0304">Gas vesicle</keyword>
<dbReference type="AlphaFoldDB" id="A0A499VIU3"/>
<evidence type="ECO:0000256" key="3">
    <source>
        <dbReference type="ARBA" id="ARBA00035643"/>
    </source>
</evidence>
<gene>
    <name evidence="4" type="ORF">SAVMC3_07550</name>
</gene>
<accession>A0A499VIU3</accession>
<dbReference type="GO" id="GO:0031411">
    <property type="term" value="C:gas vesicle"/>
    <property type="evidence" value="ECO:0007669"/>
    <property type="project" value="UniProtKB-SubCell"/>
</dbReference>
<name>A0A499VIU3_STRAX</name>
<dbReference type="EMBL" id="AP019621">
    <property type="protein sequence ID" value="BBJ48126.1"/>
    <property type="molecule type" value="Genomic_DNA"/>
</dbReference>
<sequence length="242" mass="26400">MSHGRLCLRHHSREPPLRLDGVTGVGEPPEKLRTVNSRSLAAVVSDAPDGLRAKRRDVLAHEAVLERLMAEGSVLPLRFGAVTSDDQAVLQVLDERAASYQERLTALDGCVEFHLKASCDEDALLREILLQSPEAHQLNEQIRSGRAGPDLQIALGERVAGEVQLRHESFAAGAVEALRPLARDIRASDPKGGDFVSVSFLVDKARQEGFTAAEQDLANERGADFDFRLHGPLPPYSFVEAT</sequence>
<comment type="subcellular location">
    <subcellularLocation>
        <location evidence="2">Gas vesicle</location>
    </subcellularLocation>
</comment>
<evidence type="ECO:0000313" key="4">
    <source>
        <dbReference type="EMBL" id="BBJ48126.1"/>
    </source>
</evidence>
<evidence type="ECO:0000256" key="2">
    <source>
        <dbReference type="ARBA" id="ARBA00035108"/>
    </source>
</evidence>
<evidence type="ECO:0000256" key="1">
    <source>
        <dbReference type="ARBA" id="ARBA00022987"/>
    </source>
</evidence>
<organism evidence="4">
    <name type="scientific">Streptomyces avermitilis</name>
    <dbReference type="NCBI Taxonomy" id="33903"/>
    <lineage>
        <taxon>Bacteria</taxon>
        <taxon>Bacillati</taxon>
        <taxon>Actinomycetota</taxon>
        <taxon>Actinomycetes</taxon>
        <taxon>Kitasatosporales</taxon>
        <taxon>Streptomycetaceae</taxon>
        <taxon>Streptomyces</taxon>
    </lineage>
</organism>
<dbReference type="PANTHER" id="PTHR36852">
    <property type="entry name" value="PROTEIN GVPL 2"/>
    <property type="match status" value="1"/>
</dbReference>
<comment type="similarity">
    <text evidence="3">Belongs to the gas vesicle GvpF/GvpL family.</text>
</comment>
<dbReference type="PANTHER" id="PTHR36852:SF1">
    <property type="entry name" value="PROTEIN GVPL 2"/>
    <property type="match status" value="1"/>
</dbReference>